<evidence type="ECO:0000313" key="3">
    <source>
        <dbReference type="Proteomes" id="UP000307087"/>
    </source>
</evidence>
<evidence type="ECO:0000313" key="2">
    <source>
        <dbReference type="EMBL" id="THV08748.1"/>
    </source>
</evidence>
<feature type="region of interest" description="Disordered" evidence="1">
    <location>
        <begin position="148"/>
        <end position="170"/>
    </location>
</feature>
<accession>A0A4S8MZ58</accession>
<organism evidence="2 3">
    <name type="scientific">Nocardioides caeni</name>
    <dbReference type="NCBI Taxonomy" id="574700"/>
    <lineage>
        <taxon>Bacteria</taxon>
        <taxon>Bacillati</taxon>
        <taxon>Actinomycetota</taxon>
        <taxon>Actinomycetes</taxon>
        <taxon>Propionibacteriales</taxon>
        <taxon>Nocardioidaceae</taxon>
        <taxon>Nocardioides</taxon>
    </lineage>
</organism>
<evidence type="ECO:0000256" key="1">
    <source>
        <dbReference type="SAM" id="MobiDB-lite"/>
    </source>
</evidence>
<evidence type="ECO:0008006" key="4">
    <source>
        <dbReference type="Google" id="ProtNLM"/>
    </source>
</evidence>
<dbReference type="EMBL" id="STGW01000035">
    <property type="protein sequence ID" value="THV08748.1"/>
    <property type="molecule type" value="Genomic_DNA"/>
</dbReference>
<reference evidence="2 3" key="1">
    <citation type="journal article" date="2009" name="Int. J. Syst. Evol. Microbiol.">
        <title>Nocardioides caeni sp. nov., isolated from wastewater.</title>
        <authorList>
            <person name="Yoon J.H."/>
            <person name="Kang S.J."/>
            <person name="Park S."/>
            <person name="Kim W."/>
            <person name="Oh T.K."/>
        </authorList>
    </citation>
    <scope>NUCLEOTIDE SEQUENCE [LARGE SCALE GENOMIC DNA]</scope>
    <source>
        <strain evidence="2 3">DSM 23134</strain>
    </source>
</reference>
<name>A0A4S8MZ58_9ACTN</name>
<keyword evidence="3" id="KW-1185">Reference proteome</keyword>
<comment type="caution">
    <text evidence="2">The sequence shown here is derived from an EMBL/GenBank/DDBJ whole genome shotgun (WGS) entry which is preliminary data.</text>
</comment>
<proteinExistence type="predicted"/>
<gene>
    <name evidence="2" type="ORF">E9934_19310</name>
</gene>
<dbReference type="AlphaFoldDB" id="A0A4S8MZ58"/>
<dbReference type="InterPro" id="IPR039498">
    <property type="entry name" value="NTP_transf_5"/>
</dbReference>
<feature type="compositionally biased region" description="Basic and acidic residues" evidence="1">
    <location>
        <begin position="160"/>
        <end position="170"/>
    </location>
</feature>
<sequence length="493" mass="55001">MLDFPDTDPGRPTVLWGDAQDVDRHLFFCWVLASRGAQGRRSRRLGRPGRSGRHDGPGHGCFGDAHLGGRGCPHHQWYDDGGDRDGLCLRGRWNHQQRSAHPQRRRPVVHVRVVREQRELVRVHDQDHHLQRLADPWHLADHIHGHYHQHRQGRLQRPADSVRGERGRCQRRIDQRSDQVTGRGTLALDAAVPLGYTLILRAATDLGGRALAIKGPVPQAHGLRPDRQSVDIDVLVAPDDRDRVRDRLVELGWSRQVGATEAPVFEPHSIALSHPAWPCHLDLHHRFPGFLADADTVFDALWDERTEITVAGQPVAATGIAGSTLILALHALRQTGSPAMRAELDAAAEHWAAHGTDADRAVLRTLAEVTGAAALAAPFLARIGVVVDVPDDPATRAALEEWRIRNEVGADTGLGWFLLLARASPLRWPGLLWRALMANESVLRDYGMAADGSGAWAARWRRLRRVARTAPGTARLMWHERRSLSVLQRWRSR</sequence>
<dbReference type="Pfam" id="PF14907">
    <property type="entry name" value="NTP_transf_5"/>
    <property type="match status" value="1"/>
</dbReference>
<dbReference type="Proteomes" id="UP000307087">
    <property type="component" value="Unassembled WGS sequence"/>
</dbReference>
<protein>
    <recommendedName>
        <fullName evidence="4">Nucleotidyltransferase family protein</fullName>
    </recommendedName>
</protein>